<sequence length="245" mass="26596">MQTSDSGKMPHLRTEPSQLCRRPTKPGTEPTPGQPKSKGSTSPAPDWPNSRNEAQDRHNSARRVLLAVHPAESLQRTRRGATHPRRRGDPLARLQTALWRAGAPPARPLQHSPRRSLQMSDAKHGGGGAGRAAAGGGRVQSHRTASLPAAGSARPQRYPDLHWLCKISLTARLPCLQLAAPALRGLQIYTGFAKSASLHLSPVCSWQRPPSEVSRFTLALQDQSHRRAPLPVPGSARPQRSPDLH</sequence>
<feature type="compositionally biased region" description="Gly residues" evidence="1">
    <location>
        <begin position="125"/>
        <end position="138"/>
    </location>
</feature>
<feature type="region of interest" description="Disordered" evidence="1">
    <location>
        <begin position="222"/>
        <end position="245"/>
    </location>
</feature>
<evidence type="ECO:0000256" key="1">
    <source>
        <dbReference type="SAM" id="MobiDB-lite"/>
    </source>
</evidence>
<dbReference type="AlphaFoldDB" id="A0AAV7T9J5"/>
<feature type="region of interest" description="Disordered" evidence="1">
    <location>
        <begin position="1"/>
        <end position="154"/>
    </location>
</feature>
<name>A0AAV7T9J5_PLEWA</name>
<gene>
    <name evidence="2" type="ORF">NDU88_004378</name>
</gene>
<evidence type="ECO:0000313" key="3">
    <source>
        <dbReference type="Proteomes" id="UP001066276"/>
    </source>
</evidence>
<accession>A0AAV7T9J5</accession>
<comment type="caution">
    <text evidence="2">The sequence shown here is derived from an EMBL/GenBank/DDBJ whole genome shotgun (WGS) entry which is preliminary data.</text>
</comment>
<evidence type="ECO:0000313" key="2">
    <source>
        <dbReference type="EMBL" id="KAJ1172532.1"/>
    </source>
</evidence>
<keyword evidence="3" id="KW-1185">Reference proteome</keyword>
<reference evidence="2" key="1">
    <citation type="journal article" date="2022" name="bioRxiv">
        <title>Sequencing and chromosome-scale assembly of the giantPleurodeles waltlgenome.</title>
        <authorList>
            <person name="Brown T."/>
            <person name="Elewa A."/>
            <person name="Iarovenko S."/>
            <person name="Subramanian E."/>
            <person name="Araus A.J."/>
            <person name="Petzold A."/>
            <person name="Susuki M."/>
            <person name="Suzuki K.-i.T."/>
            <person name="Hayashi T."/>
            <person name="Toyoda A."/>
            <person name="Oliveira C."/>
            <person name="Osipova E."/>
            <person name="Leigh N.D."/>
            <person name="Simon A."/>
            <person name="Yun M.H."/>
        </authorList>
    </citation>
    <scope>NUCLEOTIDE SEQUENCE</scope>
    <source>
        <strain evidence="2">20211129_DDA</strain>
        <tissue evidence="2">Liver</tissue>
    </source>
</reference>
<dbReference type="Proteomes" id="UP001066276">
    <property type="component" value="Chromosome 4_1"/>
</dbReference>
<feature type="compositionally biased region" description="Basic residues" evidence="1">
    <location>
        <begin position="76"/>
        <end position="86"/>
    </location>
</feature>
<protein>
    <submittedName>
        <fullName evidence="2">Uncharacterized protein</fullName>
    </submittedName>
</protein>
<proteinExistence type="predicted"/>
<dbReference type="EMBL" id="JANPWB010000007">
    <property type="protein sequence ID" value="KAJ1172532.1"/>
    <property type="molecule type" value="Genomic_DNA"/>
</dbReference>
<organism evidence="2 3">
    <name type="scientific">Pleurodeles waltl</name>
    <name type="common">Iberian ribbed newt</name>
    <dbReference type="NCBI Taxonomy" id="8319"/>
    <lineage>
        <taxon>Eukaryota</taxon>
        <taxon>Metazoa</taxon>
        <taxon>Chordata</taxon>
        <taxon>Craniata</taxon>
        <taxon>Vertebrata</taxon>
        <taxon>Euteleostomi</taxon>
        <taxon>Amphibia</taxon>
        <taxon>Batrachia</taxon>
        <taxon>Caudata</taxon>
        <taxon>Salamandroidea</taxon>
        <taxon>Salamandridae</taxon>
        <taxon>Pleurodelinae</taxon>
        <taxon>Pleurodeles</taxon>
    </lineage>
</organism>